<dbReference type="PRINTS" id="PR00080">
    <property type="entry name" value="SDRFAMILY"/>
</dbReference>
<accession>A0AAN6WW88</accession>
<evidence type="ECO:0000313" key="5">
    <source>
        <dbReference type="Proteomes" id="UP001302126"/>
    </source>
</evidence>
<keyword evidence="5" id="KW-1185">Reference proteome</keyword>
<sequence>MMLRRLPLLKACVTTPHLFRPRSLIASTPAFSSSKVRRITTTSPGPHRTAIVTGSARGIGKAIALRLARDGYSVTVNDLPSLQSELDTVCAEIHSAYPGVSAYAHAADVTSPDEVSSLVAASVANIGPLTTMVANAGIAQVKPLLDLTPEDFTKMFAVNVQGVHYCYQAAAKQLISQNTPGKLIAAASIVAFKPFGLLGHYSASKWAVRGLSQVYAMELAQHKITVNAYAPGIVDTNMWEVIDEGLVLREGKEKGVKKGDMLRKFSEEKIALGRTSVPEDVANLVGCLASKDADYITGQTMVVDGGIVYT</sequence>
<comment type="similarity">
    <text evidence="1 3">Belongs to the short-chain dehydrogenases/reductases (SDR) family.</text>
</comment>
<dbReference type="FunFam" id="3.40.50.720:FF:000084">
    <property type="entry name" value="Short-chain dehydrogenase reductase"/>
    <property type="match status" value="1"/>
</dbReference>
<organism evidence="4 5">
    <name type="scientific">Podospora australis</name>
    <dbReference type="NCBI Taxonomy" id="1536484"/>
    <lineage>
        <taxon>Eukaryota</taxon>
        <taxon>Fungi</taxon>
        <taxon>Dikarya</taxon>
        <taxon>Ascomycota</taxon>
        <taxon>Pezizomycotina</taxon>
        <taxon>Sordariomycetes</taxon>
        <taxon>Sordariomycetidae</taxon>
        <taxon>Sordariales</taxon>
        <taxon>Podosporaceae</taxon>
        <taxon>Podospora</taxon>
    </lineage>
</organism>
<evidence type="ECO:0000256" key="3">
    <source>
        <dbReference type="RuleBase" id="RU000363"/>
    </source>
</evidence>
<protein>
    <submittedName>
        <fullName evidence="4">3-oxoacyl-reductase</fullName>
    </submittedName>
</protein>
<comment type="caution">
    <text evidence="4">The sequence shown here is derived from an EMBL/GenBank/DDBJ whole genome shotgun (WGS) entry which is preliminary data.</text>
</comment>
<dbReference type="Proteomes" id="UP001302126">
    <property type="component" value="Unassembled WGS sequence"/>
</dbReference>
<dbReference type="PROSITE" id="PS00061">
    <property type="entry name" value="ADH_SHORT"/>
    <property type="match status" value="1"/>
</dbReference>
<dbReference type="AlphaFoldDB" id="A0AAN6WW88"/>
<dbReference type="Pfam" id="PF00106">
    <property type="entry name" value="adh_short"/>
    <property type="match status" value="1"/>
</dbReference>
<dbReference type="InterPro" id="IPR002347">
    <property type="entry name" value="SDR_fam"/>
</dbReference>
<dbReference type="InterPro" id="IPR020904">
    <property type="entry name" value="Sc_DH/Rdtase_CS"/>
</dbReference>
<reference evidence="4" key="1">
    <citation type="journal article" date="2023" name="Mol. Phylogenet. Evol.">
        <title>Genome-scale phylogeny and comparative genomics of the fungal order Sordariales.</title>
        <authorList>
            <person name="Hensen N."/>
            <person name="Bonometti L."/>
            <person name="Westerberg I."/>
            <person name="Brannstrom I.O."/>
            <person name="Guillou S."/>
            <person name="Cros-Aarteil S."/>
            <person name="Calhoun S."/>
            <person name="Haridas S."/>
            <person name="Kuo A."/>
            <person name="Mondo S."/>
            <person name="Pangilinan J."/>
            <person name="Riley R."/>
            <person name="LaButti K."/>
            <person name="Andreopoulos B."/>
            <person name="Lipzen A."/>
            <person name="Chen C."/>
            <person name="Yan M."/>
            <person name="Daum C."/>
            <person name="Ng V."/>
            <person name="Clum A."/>
            <person name="Steindorff A."/>
            <person name="Ohm R.A."/>
            <person name="Martin F."/>
            <person name="Silar P."/>
            <person name="Natvig D.O."/>
            <person name="Lalanne C."/>
            <person name="Gautier V."/>
            <person name="Ament-Velasquez S.L."/>
            <person name="Kruys A."/>
            <person name="Hutchinson M.I."/>
            <person name="Powell A.J."/>
            <person name="Barry K."/>
            <person name="Miller A.N."/>
            <person name="Grigoriev I.V."/>
            <person name="Debuchy R."/>
            <person name="Gladieux P."/>
            <person name="Hiltunen Thoren M."/>
            <person name="Johannesson H."/>
        </authorList>
    </citation>
    <scope>NUCLEOTIDE SEQUENCE</scope>
    <source>
        <strain evidence="4">PSN309</strain>
    </source>
</reference>
<evidence type="ECO:0000256" key="1">
    <source>
        <dbReference type="ARBA" id="ARBA00006484"/>
    </source>
</evidence>
<dbReference type="Gene3D" id="3.40.50.720">
    <property type="entry name" value="NAD(P)-binding Rossmann-like Domain"/>
    <property type="match status" value="1"/>
</dbReference>
<evidence type="ECO:0000256" key="2">
    <source>
        <dbReference type="ARBA" id="ARBA00022857"/>
    </source>
</evidence>
<proteinExistence type="inferred from homology"/>
<dbReference type="InterPro" id="IPR036291">
    <property type="entry name" value="NAD(P)-bd_dom_sf"/>
</dbReference>
<gene>
    <name evidence="4" type="ORF">QBC35DRAFT_496427</name>
</gene>
<dbReference type="GO" id="GO:0016616">
    <property type="term" value="F:oxidoreductase activity, acting on the CH-OH group of donors, NAD or NADP as acceptor"/>
    <property type="evidence" value="ECO:0007669"/>
    <property type="project" value="TreeGrafter"/>
</dbReference>
<dbReference type="EMBL" id="MU864388">
    <property type="protein sequence ID" value="KAK4188480.1"/>
    <property type="molecule type" value="Genomic_DNA"/>
</dbReference>
<dbReference type="SUPFAM" id="SSF51735">
    <property type="entry name" value="NAD(P)-binding Rossmann-fold domains"/>
    <property type="match status" value="1"/>
</dbReference>
<reference evidence="4" key="2">
    <citation type="submission" date="2023-05" db="EMBL/GenBank/DDBJ databases">
        <authorList>
            <consortium name="Lawrence Berkeley National Laboratory"/>
            <person name="Steindorff A."/>
            <person name="Hensen N."/>
            <person name="Bonometti L."/>
            <person name="Westerberg I."/>
            <person name="Brannstrom I.O."/>
            <person name="Guillou S."/>
            <person name="Cros-Aarteil S."/>
            <person name="Calhoun S."/>
            <person name="Haridas S."/>
            <person name="Kuo A."/>
            <person name="Mondo S."/>
            <person name="Pangilinan J."/>
            <person name="Riley R."/>
            <person name="Labutti K."/>
            <person name="Andreopoulos B."/>
            <person name="Lipzen A."/>
            <person name="Chen C."/>
            <person name="Yanf M."/>
            <person name="Daum C."/>
            <person name="Ng V."/>
            <person name="Clum A."/>
            <person name="Ohm R."/>
            <person name="Martin F."/>
            <person name="Silar P."/>
            <person name="Natvig D."/>
            <person name="Lalanne C."/>
            <person name="Gautier V."/>
            <person name="Ament-Velasquez S.L."/>
            <person name="Kruys A."/>
            <person name="Hutchinson M.I."/>
            <person name="Powell A.J."/>
            <person name="Barry K."/>
            <person name="Miller A.N."/>
            <person name="Grigoriev I.V."/>
            <person name="Debuchy R."/>
            <person name="Gladieux P."/>
            <person name="Thoren M.H."/>
            <person name="Johannesson H."/>
        </authorList>
    </citation>
    <scope>NUCLEOTIDE SEQUENCE</scope>
    <source>
        <strain evidence="4">PSN309</strain>
    </source>
</reference>
<name>A0AAN6WW88_9PEZI</name>
<evidence type="ECO:0000313" key="4">
    <source>
        <dbReference type="EMBL" id="KAK4188480.1"/>
    </source>
</evidence>
<dbReference type="PRINTS" id="PR00081">
    <property type="entry name" value="GDHRDH"/>
</dbReference>
<keyword evidence="2" id="KW-0521">NADP</keyword>
<dbReference type="GO" id="GO:0006633">
    <property type="term" value="P:fatty acid biosynthetic process"/>
    <property type="evidence" value="ECO:0007669"/>
    <property type="project" value="TreeGrafter"/>
</dbReference>
<dbReference type="PANTHER" id="PTHR42760">
    <property type="entry name" value="SHORT-CHAIN DEHYDROGENASES/REDUCTASES FAMILY MEMBER"/>
    <property type="match status" value="1"/>
</dbReference>
<dbReference type="GO" id="GO:0048038">
    <property type="term" value="F:quinone binding"/>
    <property type="evidence" value="ECO:0007669"/>
    <property type="project" value="TreeGrafter"/>
</dbReference>
<dbReference type="PANTHER" id="PTHR42760:SF121">
    <property type="entry name" value="3-OXOACYL-(ACYL-CARRIER-PROTEIN) REDUCTASE"/>
    <property type="match status" value="1"/>
</dbReference>